<keyword evidence="2" id="KW-0436">Ligase</keyword>
<evidence type="ECO:0000256" key="5">
    <source>
        <dbReference type="ARBA" id="ARBA00022917"/>
    </source>
</evidence>
<dbReference type="InterPro" id="IPR004524">
    <property type="entry name" value="Asp-tRNA-ligase_1"/>
</dbReference>
<protein>
    <submittedName>
        <fullName evidence="9">Aspartyl-tRNA synthetase</fullName>
    </submittedName>
</protein>
<dbReference type="PhylomeDB" id="R7QPH9"/>
<dbReference type="InterPro" id="IPR004365">
    <property type="entry name" value="NA-bd_OB_tRNA"/>
</dbReference>
<dbReference type="NCBIfam" id="NF001750">
    <property type="entry name" value="PRK00476.1"/>
    <property type="match status" value="1"/>
</dbReference>
<feature type="compositionally biased region" description="Polar residues" evidence="7">
    <location>
        <begin position="1"/>
        <end position="12"/>
    </location>
</feature>
<dbReference type="Proteomes" id="UP000012073">
    <property type="component" value="Unassembled WGS sequence"/>
</dbReference>
<evidence type="ECO:0000256" key="1">
    <source>
        <dbReference type="ARBA" id="ARBA00006303"/>
    </source>
</evidence>
<feature type="domain" description="Aminoacyl-transfer RNA synthetases class-II family profile" evidence="8">
    <location>
        <begin position="210"/>
        <end position="635"/>
    </location>
</feature>
<feature type="region of interest" description="Disordered" evidence="7">
    <location>
        <begin position="152"/>
        <end position="172"/>
    </location>
</feature>
<dbReference type="InterPro" id="IPR004115">
    <property type="entry name" value="GAD-like_sf"/>
</dbReference>
<sequence length="658" mass="71706">MSQTDSIEKTSVSPPPDVDTSTLGVSSPAPIPASTELRSHTCGQLRASHVGEQVRLHGWAHAVRDRGGVLFVLLRDRYGVVQVTIGDQSPKEAVETGKNIRLEYVVGVEGTVTRRDAAVVNLEMKTGEIEIVATDVKIVSRTKPMPFMIAEQGKGKKADTKKGNQKNSTKTEIAATGGASDDTRLKYRYLDLRKPTLQENLLLRHRATMATRNFLDASGFIEVETPILTKATPEGARDYLVPSRVHPGSWYALPQSPQIYKQLLMVSGFDRYFQITRCFRDEDLRQDRQPEFTQIDLEMSFVERESVLEVAEGIVKCMFAKVLGKQIGEIPRIPYKEAMDRFGVDAPDMRFGMELKDITDAPIIKDSDFSPIKKALDDKGMVKAMVITGAAKASSRKVLDGYTAFVKSYGLSGLLYAKVGNDNTLNGPLSKVTGDKTGFEDFVASALNARLGDVILVACGTPAAVNAGLGRLRVKLGQENGLTATGPEYAFCWVVDFPLFEFDEGAGRYVSVHHPFTSPLPSQMNLLEDESRIGDIMSDAYDLVCNGSEIGGGSIRIHNPEVQQNIFKVLGISEAEQTEKFGFLLDALSFGAPPHGGLALGLERCIMIMAKADSIRDVVAFPKTTSASDLMAGAPAPVSSEQLEELSVESTAQEEKGE</sequence>
<dbReference type="GO" id="GO:0003676">
    <property type="term" value="F:nucleic acid binding"/>
    <property type="evidence" value="ECO:0007669"/>
    <property type="project" value="InterPro"/>
</dbReference>
<dbReference type="HAMAP" id="MF_00044">
    <property type="entry name" value="Asp_tRNA_synth_type1"/>
    <property type="match status" value="1"/>
</dbReference>
<dbReference type="CDD" id="cd00777">
    <property type="entry name" value="AspRS_core"/>
    <property type="match status" value="1"/>
</dbReference>
<dbReference type="KEGG" id="ccp:CHC_T00009433001"/>
<evidence type="ECO:0000256" key="7">
    <source>
        <dbReference type="SAM" id="MobiDB-lite"/>
    </source>
</evidence>
<dbReference type="InterPro" id="IPR002312">
    <property type="entry name" value="Asp/Asn-tRNA-synth_IIb"/>
</dbReference>
<evidence type="ECO:0000313" key="10">
    <source>
        <dbReference type="Proteomes" id="UP000012073"/>
    </source>
</evidence>
<dbReference type="OMA" id="LCGWVDR"/>
<evidence type="ECO:0000256" key="6">
    <source>
        <dbReference type="ARBA" id="ARBA00023146"/>
    </source>
</evidence>
<dbReference type="CDD" id="cd04317">
    <property type="entry name" value="EcAspRS_like_N"/>
    <property type="match status" value="1"/>
</dbReference>
<keyword evidence="6 9" id="KW-0030">Aminoacyl-tRNA synthetase</keyword>
<dbReference type="GO" id="GO:0004815">
    <property type="term" value="F:aspartate-tRNA ligase activity"/>
    <property type="evidence" value="ECO:0007669"/>
    <property type="project" value="TreeGrafter"/>
</dbReference>
<dbReference type="Gene3D" id="2.40.50.140">
    <property type="entry name" value="Nucleic acid-binding proteins"/>
    <property type="match status" value="1"/>
</dbReference>
<dbReference type="GeneID" id="17317694"/>
<feature type="region of interest" description="Disordered" evidence="7">
    <location>
        <begin position="630"/>
        <end position="658"/>
    </location>
</feature>
<organism evidence="9 10">
    <name type="scientific">Chondrus crispus</name>
    <name type="common">Carrageen Irish moss</name>
    <name type="synonym">Polymorpha crispa</name>
    <dbReference type="NCBI Taxonomy" id="2769"/>
    <lineage>
        <taxon>Eukaryota</taxon>
        <taxon>Rhodophyta</taxon>
        <taxon>Florideophyceae</taxon>
        <taxon>Rhodymeniophycidae</taxon>
        <taxon>Gigartinales</taxon>
        <taxon>Gigartinaceae</taxon>
        <taxon>Chondrus</taxon>
    </lineage>
</organism>
<evidence type="ECO:0000313" key="9">
    <source>
        <dbReference type="EMBL" id="CDF39683.1"/>
    </source>
</evidence>
<dbReference type="SUPFAM" id="SSF55261">
    <property type="entry name" value="GAD domain-like"/>
    <property type="match status" value="1"/>
</dbReference>
<keyword evidence="3" id="KW-0547">Nucleotide-binding</keyword>
<dbReference type="PANTHER" id="PTHR22594:SF5">
    <property type="entry name" value="ASPARTATE--TRNA LIGASE, MITOCHONDRIAL"/>
    <property type="match status" value="1"/>
</dbReference>
<dbReference type="InterPro" id="IPR029351">
    <property type="entry name" value="GAD_dom"/>
</dbReference>
<dbReference type="PRINTS" id="PR01042">
    <property type="entry name" value="TRNASYNTHASP"/>
</dbReference>
<evidence type="ECO:0000259" key="8">
    <source>
        <dbReference type="PROSITE" id="PS50862"/>
    </source>
</evidence>
<dbReference type="InterPro" id="IPR047090">
    <property type="entry name" value="AspRS_core"/>
</dbReference>
<comment type="similarity">
    <text evidence="1">Belongs to the class-II aminoacyl-tRNA synthetase family. Type 1 subfamily.</text>
</comment>
<evidence type="ECO:0000256" key="2">
    <source>
        <dbReference type="ARBA" id="ARBA00022598"/>
    </source>
</evidence>
<evidence type="ECO:0000256" key="3">
    <source>
        <dbReference type="ARBA" id="ARBA00022741"/>
    </source>
</evidence>
<dbReference type="InterPro" id="IPR004364">
    <property type="entry name" value="Aa-tRNA-synt_II"/>
</dbReference>
<dbReference type="InterPro" id="IPR047089">
    <property type="entry name" value="Asp-tRNA-ligase_1_N"/>
</dbReference>
<name>R7QPH9_CHOCR</name>
<dbReference type="Pfam" id="PF01336">
    <property type="entry name" value="tRNA_anti-codon"/>
    <property type="match status" value="1"/>
</dbReference>
<keyword evidence="10" id="KW-1185">Reference proteome</keyword>
<dbReference type="GO" id="GO:0005737">
    <property type="term" value="C:cytoplasm"/>
    <property type="evidence" value="ECO:0007669"/>
    <property type="project" value="InterPro"/>
</dbReference>
<dbReference type="RefSeq" id="XP_005709977.1">
    <property type="nucleotide sequence ID" value="XM_005709920.1"/>
</dbReference>
<dbReference type="PROSITE" id="PS50862">
    <property type="entry name" value="AA_TRNA_LIGASE_II"/>
    <property type="match status" value="1"/>
</dbReference>
<keyword evidence="5" id="KW-0648">Protein biosynthesis</keyword>
<dbReference type="Gene3D" id="3.30.930.10">
    <property type="entry name" value="Bira Bifunctional Protein, Domain 2"/>
    <property type="match status" value="1"/>
</dbReference>
<dbReference type="Pfam" id="PF02938">
    <property type="entry name" value="GAD"/>
    <property type="match status" value="1"/>
</dbReference>
<keyword evidence="4" id="KW-0067">ATP-binding</keyword>
<proteinExistence type="inferred from homology"/>
<dbReference type="AlphaFoldDB" id="R7QPH9"/>
<dbReference type="Pfam" id="PF00152">
    <property type="entry name" value="tRNA-synt_2"/>
    <property type="match status" value="1"/>
</dbReference>
<accession>R7QPH9</accession>
<feature type="region of interest" description="Disordered" evidence="7">
    <location>
        <begin position="1"/>
        <end position="37"/>
    </location>
</feature>
<reference evidence="10" key="1">
    <citation type="journal article" date="2013" name="Proc. Natl. Acad. Sci. U.S.A.">
        <title>Genome structure and metabolic features in the red seaweed Chondrus crispus shed light on evolution of the Archaeplastida.</title>
        <authorList>
            <person name="Collen J."/>
            <person name="Porcel B."/>
            <person name="Carre W."/>
            <person name="Ball S.G."/>
            <person name="Chaparro C."/>
            <person name="Tonon T."/>
            <person name="Barbeyron T."/>
            <person name="Michel G."/>
            <person name="Noel B."/>
            <person name="Valentin K."/>
            <person name="Elias M."/>
            <person name="Artiguenave F."/>
            <person name="Arun A."/>
            <person name="Aury J.M."/>
            <person name="Barbosa-Neto J.F."/>
            <person name="Bothwell J.H."/>
            <person name="Bouget F.Y."/>
            <person name="Brillet L."/>
            <person name="Cabello-Hurtado F."/>
            <person name="Capella-Gutierrez S."/>
            <person name="Charrier B."/>
            <person name="Cladiere L."/>
            <person name="Cock J.M."/>
            <person name="Coelho S.M."/>
            <person name="Colleoni C."/>
            <person name="Czjzek M."/>
            <person name="Da Silva C."/>
            <person name="Delage L."/>
            <person name="Denoeud F."/>
            <person name="Deschamps P."/>
            <person name="Dittami S.M."/>
            <person name="Gabaldon T."/>
            <person name="Gachon C.M."/>
            <person name="Groisillier A."/>
            <person name="Herve C."/>
            <person name="Jabbari K."/>
            <person name="Katinka M."/>
            <person name="Kloareg B."/>
            <person name="Kowalczyk N."/>
            <person name="Labadie K."/>
            <person name="Leblanc C."/>
            <person name="Lopez P.J."/>
            <person name="McLachlan D.H."/>
            <person name="Meslet-Cladiere L."/>
            <person name="Moustafa A."/>
            <person name="Nehr Z."/>
            <person name="Nyvall Collen P."/>
            <person name="Panaud O."/>
            <person name="Partensky F."/>
            <person name="Poulain J."/>
            <person name="Rensing S.A."/>
            <person name="Rousvoal S."/>
            <person name="Samson G."/>
            <person name="Symeonidi A."/>
            <person name="Weissenbach J."/>
            <person name="Zambounis A."/>
            <person name="Wincker P."/>
            <person name="Boyen C."/>
        </authorList>
    </citation>
    <scope>NUCLEOTIDE SEQUENCE [LARGE SCALE GENOMIC DNA]</scope>
    <source>
        <strain evidence="10">cv. Stackhouse</strain>
    </source>
</reference>
<dbReference type="GO" id="GO:0006422">
    <property type="term" value="P:aspartyl-tRNA aminoacylation"/>
    <property type="evidence" value="ECO:0007669"/>
    <property type="project" value="TreeGrafter"/>
</dbReference>
<gene>
    <name evidence="9" type="ORF">CHC_T00009433001</name>
</gene>
<dbReference type="GO" id="GO:0005524">
    <property type="term" value="F:ATP binding"/>
    <property type="evidence" value="ECO:0007669"/>
    <property type="project" value="UniProtKB-KW"/>
</dbReference>
<dbReference type="Gramene" id="CDF39683">
    <property type="protein sequence ID" value="CDF39683"/>
    <property type="gene ID" value="CHC_T00009433001"/>
</dbReference>
<evidence type="ECO:0000256" key="4">
    <source>
        <dbReference type="ARBA" id="ARBA00022840"/>
    </source>
</evidence>
<dbReference type="PANTHER" id="PTHR22594">
    <property type="entry name" value="ASPARTYL/LYSYL-TRNA SYNTHETASE"/>
    <property type="match status" value="1"/>
</dbReference>
<dbReference type="InterPro" id="IPR006195">
    <property type="entry name" value="aa-tRNA-synth_II"/>
</dbReference>
<dbReference type="OrthoDB" id="439710at2759"/>
<dbReference type="InterPro" id="IPR012340">
    <property type="entry name" value="NA-bd_OB-fold"/>
</dbReference>
<dbReference type="SUPFAM" id="SSF50249">
    <property type="entry name" value="Nucleic acid-binding proteins"/>
    <property type="match status" value="1"/>
</dbReference>
<feature type="compositionally biased region" description="Basic and acidic residues" evidence="7">
    <location>
        <begin position="153"/>
        <end position="162"/>
    </location>
</feature>
<dbReference type="SUPFAM" id="SSF55681">
    <property type="entry name" value="Class II aaRS and biotin synthetases"/>
    <property type="match status" value="1"/>
</dbReference>
<dbReference type="EMBL" id="HG002067">
    <property type="protein sequence ID" value="CDF39683.1"/>
    <property type="molecule type" value="Genomic_DNA"/>
</dbReference>
<dbReference type="STRING" id="2769.R7QPH9"/>
<dbReference type="InterPro" id="IPR045864">
    <property type="entry name" value="aa-tRNA-synth_II/BPL/LPL"/>
</dbReference>
<dbReference type="Gene3D" id="3.30.1360.30">
    <property type="entry name" value="GAD-like domain"/>
    <property type="match status" value="1"/>
</dbReference>
<dbReference type="NCBIfam" id="TIGR00459">
    <property type="entry name" value="aspS_bact"/>
    <property type="match status" value="1"/>
</dbReference>